<dbReference type="InterPro" id="IPR011059">
    <property type="entry name" value="Metal-dep_hydrolase_composite"/>
</dbReference>
<name>A0ABS4QJW5_9NOCA</name>
<keyword evidence="3" id="KW-1185">Reference proteome</keyword>
<dbReference type="Gene3D" id="2.30.40.10">
    <property type="entry name" value="Urease, subunit C, domain 1"/>
    <property type="match status" value="1"/>
</dbReference>
<sequence length="463" mass="49390">MLIRRARVFGSVHSDVRWRGGRIVECGTGFRPLPGEDDIDARGGWLLPGLHDHHIHLRALAARAGSVPLGPEQVADLDGLFRELRRLDSELPAGQWIRGTGYHESVAGVLDRRLLDRALPGRPIRIQHRSGALWMLNSAGCAEVDLEECAAPGVERDAGGQPTGRLWRLDSWLGERIPTLPLDLMSVSGQAARHGITGFTDATPGLAQHEVSGLAEAVGDGRIVQRVHCMAPPTITDPGIERFTLGPTKILLDDTTLPTLDDFTGAIRDAHAAGRPVAVHCVTRVQLMLTLAALDNAGTATGDRIEHGAIIPDSVLDQLRTRALTVVTQPHFPVERAAQYARDVPDEDRADLWRLGSLLHGGVAVAAGSDAPFGGPDPWRVLTAATTRSNRAASEAIPLAKALQLFFGLADRPAVLRTVTPGAVADLTLLRVAPEEIAADPATGADFVAATIVAGQPAYLTTR</sequence>
<dbReference type="EMBL" id="JAGGMR010000001">
    <property type="protein sequence ID" value="MBP2191986.1"/>
    <property type="molecule type" value="Genomic_DNA"/>
</dbReference>
<dbReference type="Proteomes" id="UP001519325">
    <property type="component" value="Unassembled WGS sequence"/>
</dbReference>
<dbReference type="Gene3D" id="3.10.310.70">
    <property type="match status" value="1"/>
</dbReference>
<dbReference type="SUPFAM" id="SSF51338">
    <property type="entry name" value="Composite domain of metallo-dependent hydrolases"/>
    <property type="match status" value="1"/>
</dbReference>
<protein>
    <submittedName>
        <fullName evidence="2">Amidohydrolase YtcJ</fullName>
    </submittedName>
</protein>
<dbReference type="SUPFAM" id="SSF51556">
    <property type="entry name" value="Metallo-dependent hydrolases"/>
    <property type="match status" value="1"/>
</dbReference>
<accession>A0ABS4QJW5</accession>
<dbReference type="PANTHER" id="PTHR22642">
    <property type="entry name" value="IMIDAZOLONEPROPIONASE"/>
    <property type="match status" value="1"/>
</dbReference>
<dbReference type="PANTHER" id="PTHR22642:SF2">
    <property type="entry name" value="PROTEIN LONG AFTER FAR-RED 3"/>
    <property type="match status" value="1"/>
</dbReference>
<organism evidence="2 3">
    <name type="scientific">Nocardia goodfellowii</name>
    <dbReference type="NCBI Taxonomy" id="882446"/>
    <lineage>
        <taxon>Bacteria</taxon>
        <taxon>Bacillati</taxon>
        <taxon>Actinomycetota</taxon>
        <taxon>Actinomycetes</taxon>
        <taxon>Mycobacteriales</taxon>
        <taxon>Nocardiaceae</taxon>
        <taxon>Nocardia</taxon>
    </lineage>
</organism>
<dbReference type="Gene3D" id="3.20.20.140">
    <property type="entry name" value="Metal-dependent hydrolases"/>
    <property type="match status" value="2"/>
</dbReference>
<evidence type="ECO:0000259" key="1">
    <source>
        <dbReference type="Pfam" id="PF07969"/>
    </source>
</evidence>
<evidence type="ECO:0000313" key="3">
    <source>
        <dbReference type="Proteomes" id="UP001519325"/>
    </source>
</evidence>
<dbReference type="Pfam" id="PF07969">
    <property type="entry name" value="Amidohydro_3"/>
    <property type="match status" value="1"/>
</dbReference>
<dbReference type="RefSeq" id="WP_209894433.1">
    <property type="nucleotide sequence ID" value="NZ_JAGGMR010000001.1"/>
</dbReference>
<evidence type="ECO:0000313" key="2">
    <source>
        <dbReference type="EMBL" id="MBP2191986.1"/>
    </source>
</evidence>
<feature type="domain" description="Amidohydrolase 3" evidence="1">
    <location>
        <begin position="39"/>
        <end position="459"/>
    </location>
</feature>
<proteinExistence type="predicted"/>
<comment type="caution">
    <text evidence="2">The sequence shown here is derived from an EMBL/GenBank/DDBJ whole genome shotgun (WGS) entry which is preliminary data.</text>
</comment>
<dbReference type="InterPro" id="IPR032466">
    <property type="entry name" value="Metal_Hydrolase"/>
</dbReference>
<dbReference type="InterPro" id="IPR013108">
    <property type="entry name" value="Amidohydro_3"/>
</dbReference>
<gene>
    <name evidence="2" type="ORF">BJ987_004887</name>
</gene>
<reference evidence="2 3" key="1">
    <citation type="submission" date="2021-03" db="EMBL/GenBank/DDBJ databases">
        <title>Sequencing the genomes of 1000 actinobacteria strains.</title>
        <authorList>
            <person name="Klenk H.-P."/>
        </authorList>
    </citation>
    <scope>NUCLEOTIDE SEQUENCE [LARGE SCALE GENOMIC DNA]</scope>
    <source>
        <strain evidence="2 3">DSM 45516</strain>
    </source>
</reference>